<gene>
    <name evidence="1" type="ORF">HNI00_05220</name>
</gene>
<proteinExistence type="predicted"/>
<reference evidence="1" key="1">
    <citation type="submission" date="2020-05" db="EMBL/GenBank/DDBJ databases">
        <authorList>
            <person name="Zhu T."/>
            <person name="Keshari N."/>
            <person name="Lu X."/>
        </authorList>
    </citation>
    <scope>NUCLEOTIDE SEQUENCE</scope>
    <source>
        <strain evidence="1">NK1-22</strain>
    </source>
</reference>
<dbReference type="KEGG" id="tog:HNI00_05220"/>
<sequence length="125" mass="14674">MAIKKKGSMATQSLRLRIQLGRALRQRYRSKRLAFSLYCALANRESIKARQEILLTLARNAERAAAADAIRLLRLNLPVPTENTFVQRLWQRCLLCCGLRMTLLWLAWQEKRMSRQCLQVFKIRQ</sequence>
<accession>A0AA96Y9S6</accession>
<evidence type="ECO:0000313" key="1">
    <source>
        <dbReference type="EMBL" id="WOB42620.1"/>
    </source>
</evidence>
<organism evidence="1">
    <name type="scientific">Thermoleptolyngbya oregonensis NK1-22</name>
    <dbReference type="NCBI Taxonomy" id="2547457"/>
    <lineage>
        <taxon>Bacteria</taxon>
        <taxon>Bacillati</taxon>
        <taxon>Cyanobacteriota</taxon>
        <taxon>Cyanophyceae</taxon>
        <taxon>Oculatellales</taxon>
        <taxon>Oculatellaceae</taxon>
        <taxon>Thermoleptolyngbya</taxon>
    </lineage>
</organism>
<name>A0AA96Y9S6_9CYAN</name>
<dbReference type="EMBL" id="CP053540">
    <property type="protein sequence ID" value="WOB42620.1"/>
    <property type="molecule type" value="Genomic_DNA"/>
</dbReference>
<protein>
    <submittedName>
        <fullName evidence="1">Uncharacterized protein</fullName>
    </submittedName>
</protein>
<dbReference type="AlphaFoldDB" id="A0AA96Y9S6"/>
<dbReference type="RefSeq" id="WP_316791299.1">
    <property type="nucleotide sequence ID" value="NZ_CP053540.1"/>
</dbReference>